<accession>A0A8X8IC88</accession>
<evidence type="ECO:0000313" key="2">
    <source>
        <dbReference type="Proteomes" id="UP000198711"/>
    </source>
</evidence>
<comment type="caution">
    <text evidence="1">The sequence shown here is derived from an EMBL/GenBank/DDBJ whole genome shotgun (WGS) entry which is preliminary data.</text>
</comment>
<name>A0A8X8IC88_9BACT</name>
<organism evidence="1 2">
    <name type="scientific">Hydrobacter penzbergensis</name>
    <dbReference type="NCBI Taxonomy" id="1235997"/>
    <lineage>
        <taxon>Bacteria</taxon>
        <taxon>Pseudomonadati</taxon>
        <taxon>Bacteroidota</taxon>
        <taxon>Chitinophagia</taxon>
        <taxon>Chitinophagales</taxon>
        <taxon>Chitinophagaceae</taxon>
        <taxon>Hydrobacter</taxon>
    </lineage>
</organism>
<dbReference type="EMBL" id="FNNO01000006">
    <property type="protein sequence ID" value="SDW85648.1"/>
    <property type="molecule type" value="Genomic_DNA"/>
</dbReference>
<keyword evidence="2" id="KW-1185">Reference proteome</keyword>
<sequence length="427" mass="50015">MPAIAIMKQFNNFQQYSICFFFPYHEVSGVPVLFSRMANTIIDQYPFIDVSIIDYNNGAIARNFTSNDKVRIIEFKDGQRVSPPDDCVLIMQSILPYAMRPELLIKPKTKILLWTLHPENLVPILIPLPGLRNIQNHYFQFYKTIASLFFRKRIKLCKEYIRIANIRKGLYFMDGPNFEKTIKYLFLDRFDVDFLPVPSVPSLFKEEKTINTDVIYFCWVGRLCDFKSHILIHTLKKLSTIAAKTQKRIYYYVIGEGPFRERISMLNIDNHYFKLDMKGPMTPDALDRFLATEVNVLTAMGTSALEGAKLAIPTILLDISYYPIKGDYLFRWLHDTKDYDLGHDISSKDYVENNSSLETMFLSLFEQYEELSRKAFEYFKNNHDIGVTARRLVSAIEHTNFAIENVPPYLLKRTFLRKLYDKMRGFN</sequence>
<dbReference type="AlphaFoldDB" id="A0A8X8IC88"/>
<reference evidence="1 2" key="1">
    <citation type="submission" date="2016-10" db="EMBL/GenBank/DDBJ databases">
        <authorList>
            <person name="Varghese N."/>
            <person name="Submissions S."/>
        </authorList>
    </citation>
    <scope>NUCLEOTIDE SEQUENCE [LARGE SCALE GENOMIC DNA]</scope>
    <source>
        <strain evidence="1 2">DSM 25353</strain>
    </source>
</reference>
<protein>
    <submittedName>
        <fullName evidence="1">Uncharacterized protein</fullName>
    </submittedName>
</protein>
<gene>
    <name evidence="1" type="ORF">SAMN05444410_106144</name>
</gene>
<dbReference type="Proteomes" id="UP000198711">
    <property type="component" value="Unassembled WGS sequence"/>
</dbReference>
<evidence type="ECO:0000313" key="1">
    <source>
        <dbReference type="EMBL" id="SDW85648.1"/>
    </source>
</evidence>
<dbReference type="RefSeq" id="WP_092723607.1">
    <property type="nucleotide sequence ID" value="NZ_FNNO01000006.1"/>
</dbReference>
<proteinExistence type="predicted"/>